<keyword evidence="9" id="KW-1185">Reference proteome</keyword>
<protein>
    <recommendedName>
        <fullName evidence="7">NAC domain-containing protein</fullName>
    </recommendedName>
</protein>
<evidence type="ECO:0000256" key="4">
    <source>
        <dbReference type="ARBA" id="ARBA00023242"/>
    </source>
</evidence>
<keyword evidence="6" id="KW-1133">Transmembrane helix</keyword>
<dbReference type="InterPro" id="IPR036093">
    <property type="entry name" value="NAC_dom_sf"/>
</dbReference>
<dbReference type="OrthoDB" id="1935348at2759"/>
<dbReference type="PANTHER" id="PTHR31744">
    <property type="entry name" value="PROTEIN CUP-SHAPED COTYLEDON 2-RELATED"/>
    <property type="match status" value="1"/>
</dbReference>
<accession>A0A834L6F7</accession>
<keyword evidence="3" id="KW-0804">Transcription</keyword>
<keyword evidence="1" id="KW-0805">Transcription regulation</keyword>
<comment type="caution">
    <text evidence="8">The sequence shown here is derived from an EMBL/GenBank/DDBJ whole genome shotgun (WGS) entry which is preliminary data.</text>
</comment>
<dbReference type="InterPro" id="IPR003441">
    <property type="entry name" value="NAC-dom"/>
</dbReference>
<dbReference type="AlphaFoldDB" id="A0A834L6F7"/>
<dbReference type="Gene3D" id="2.170.150.80">
    <property type="entry name" value="NAC domain"/>
    <property type="match status" value="1"/>
</dbReference>
<feature type="domain" description="NAC" evidence="7">
    <location>
        <begin position="17"/>
        <end position="199"/>
    </location>
</feature>
<evidence type="ECO:0000256" key="6">
    <source>
        <dbReference type="SAM" id="Phobius"/>
    </source>
</evidence>
<organism evidence="8 9">
    <name type="scientific">Rhododendron simsii</name>
    <name type="common">Sims's rhododendron</name>
    <dbReference type="NCBI Taxonomy" id="118357"/>
    <lineage>
        <taxon>Eukaryota</taxon>
        <taxon>Viridiplantae</taxon>
        <taxon>Streptophyta</taxon>
        <taxon>Embryophyta</taxon>
        <taxon>Tracheophyta</taxon>
        <taxon>Spermatophyta</taxon>
        <taxon>Magnoliopsida</taxon>
        <taxon>eudicotyledons</taxon>
        <taxon>Gunneridae</taxon>
        <taxon>Pentapetalae</taxon>
        <taxon>asterids</taxon>
        <taxon>Ericales</taxon>
        <taxon>Ericaceae</taxon>
        <taxon>Ericoideae</taxon>
        <taxon>Rhodoreae</taxon>
        <taxon>Rhododendron</taxon>
    </lineage>
</organism>
<evidence type="ECO:0000256" key="1">
    <source>
        <dbReference type="ARBA" id="ARBA00023015"/>
    </source>
</evidence>
<dbReference type="GO" id="GO:0003677">
    <property type="term" value="F:DNA binding"/>
    <property type="evidence" value="ECO:0007669"/>
    <property type="project" value="UniProtKB-KW"/>
</dbReference>
<keyword evidence="4" id="KW-0539">Nucleus</keyword>
<evidence type="ECO:0000259" key="7">
    <source>
        <dbReference type="PROSITE" id="PS51005"/>
    </source>
</evidence>
<keyword evidence="6" id="KW-0812">Transmembrane</keyword>
<keyword evidence="2" id="KW-0238">DNA-binding</keyword>
<name>A0A834L6F7_RHOSS</name>
<dbReference type="SUPFAM" id="SSF101941">
    <property type="entry name" value="NAC domain"/>
    <property type="match status" value="2"/>
</dbReference>
<sequence>MAEMTRETELSIEASSVFPGFKFSPTDEELLSYYLKKKLEGSDRCVEVISELEINRYEPWDLPARGVGSSQVRTQSAWSWDEAQLADLFWLIFRLISYFLILPAKSVIQSENEWFFFSPRGRKYPNGSQNKRATESGYWKATGKERNVKAGSNVIGSKRTLVFHTGRAPKGERTEWIMHEYCLSGKPQDSLVICRLRRNIDFRLNDTPRPSSLNERTLLIENDSKFGGANAAACFSKESSGHNSVEQQSESGSVSDQKQVNELSQPGSSHQGYYDDDCYAEILKDDIVDLGPSFLPHALGKSEDERSLQPIQEFHSTVFPFQGTANRRIRLSMQKIRKHRANILEVEIGKNKYVENESSDESTERSPKCFVRLLSGRRISRCSLSMFLVFLTLLIFCYSMLGVPGKPKKGINMLP</sequence>
<feature type="compositionally biased region" description="Polar residues" evidence="5">
    <location>
        <begin position="256"/>
        <end position="271"/>
    </location>
</feature>
<keyword evidence="6" id="KW-0472">Membrane</keyword>
<evidence type="ECO:0000313" key="8">
    <source>
        <dbReference type="EMBL" id="KAF7119293.1"/>
    </source>
</evidence>
<feature type="transmembrane region" description="Helical" evidence="6">
    <location>
        <begin position="382"/>
        <end position="401"/>
    </location>
</feature>
<evidence type="ECO:0000256" key="3">
    <source>
        <dbReference type="ARBA" id="ARBA00023163"/>
    </source>
</evidence>
<evidence type="ECO:0000256" key="5">
    <source>
        <dbReference type="SAM" id="MobiDB-lite"/>
    </source>
</evidence>
<dbReference type="Proteomes" id="UP000626092">
    <property type="component" value="Unassembled WGS sequence"/>
</dbReference>
<dbReference type="GO" id="GO:0006355">
    <property type="term" value="P:regulation of DNA-templated transcription"/>
    <property type="evidence" value="ECO:0007669"/>
    <property type="project" value="InterPro"/>
</dbReference>
<dbReference type="Pfam" id="PF02365">
    <property type="entry name" value="NAM"/>
    <property type="match status" value="2"/>
</dbReference>
<evidence type="ECO:0000256" key="2">
    <source>
        <dbReference type="ARBA" id="ARBA00023125"/>
    </source>
</evidence>
<feature type="compositionally biased region" description="Low complexity" evidence="5">
    <location>
        <begin position="244"/>
        <end position="255"/>
    </location>
</feature>
<reference evidence="8" key="1">
    <citation type="submission" date="2019-11" db="EMBL/GenBank/DDBJ databases">
        <authorList>
            <person name="Liu Y."/>
            <person name="Hou J."/>
            <person name="Li T.-Q."/>
            <person name="Guan C.-H."/>
            <person name="Wu X."/>
            <person name="Wu H.-Z."/>
            <person name="Ling F."/>
            <person name="Zhang R."/>
            <person name="Shi X.-G."/>
            <person name="Ren J.-P."/>
            <person name="Chen E.-F."/>
            <person name="Sun J.-M."/>
        </authorList>
    </citation>
    <scope>NUCLEOTIDE SEQUENCE</scope>
    <source>
        <strain evidence="8">Adult_tree_wgs_1</strain>
        <tissue evidence="8">Leaves</tissue>
    </source>
</reference>
<gene>
    <name evidence="8" type="ORF">RHSIM_Rhsim13G0195200</name>
</gene>
<evidence type="ECO:0000313" key="9">
    <source>
        <dbReference type="Proteomes" id="UP000626092"/>
    </source>
</evidence>
<proteinExistence type="predicted"/>
<dbReference type="EMBL" id="WJXA01000013">
    <property type="protein sequence ID" value="KAF7119293.1"/>
    <property type="molecule type" value="Genomic_DNA"/>
</dbReference>
<dbReference type="PROSITE" id="PS51005">
    <property type="entry name" value="NAC"/>
    <property type="match status" value="1"/>
</dbReference>
<feature type="region of interest" description="Disordered" evidence="5">
    <location>
        <begin position="237"/>
        <end position="272"/>
    </location>
</feature>